<dbReference type="InterPro" id="IPR051782">
    <property type="entry name" value="ABC_Transporter_VariousFunc"/>
</dbReference>
<accession>A0AAN1XVJ5</accession>
<protein>
    <submittedName>
        <fullName evidence="5">ABC transporter ATP-binding protein</fullName>
    </submittedName>
</protein>
<dbReference type="InterPro" id="IPR027417">
    <property type="entry name" value="P-loop_NTPase"/>
</dbReference>
<dbReference type="SMART" id="SM00382">
    <property type="entry name" value="AAA"/>
    <property type="match status" value="1"/>
</dbReference>
<dbReference type="PANTHER" id="PTHR42939:SF1">
    <property type="entry name" value="ABC TRANSPORTER ATP-BINDING PROTEIN ALBC-RELATED"/>
    <property type="match status" value="1"/>
</dbReference>
<keyword evidence="1" id="KW-0813">Transport</keyword>
<dbReference type="InterPro" id="IPR003593">
    <property type="entry name" value="AAA+_ATPase"/>
</dbReference>
<evidence type="ECO:0000259" key="4">
    <source>
        <dbReference type="PROSITE" id="PS50893"/>
    </source>
</evidence>
<dbReference type="InterPro" id="IPR003439">
    <property type="entry name" value="ABC_transporter-like_ATP-bd"/>
</dbReference>
<dbReference type="PANTHER" id="PTHR42939">
    <property type="entry name" value="ABC TRANSPORTER ATP-BINDING PROTEIN ALBC-RELATED"/>
    <property type="match status" value="1"/>
</dbReference>
<dbReference type="GO" id="GO:0016887">
    <property type="term" value="F:ATP hydrolysis activity"/>
    <property type="evidence" value="ECO:0007669"/>
    <property type="project" value="InterPro"/>
</dbReference>
<sequence length="290" mass="30931">MIAIRGLTKRYRDVLAVDEVSLEVPSGSVCGLLGRNGAGKTTTFKCLLGFAQPERGEVRFNGVPRTPATFASLGYVPERPAHYGWLTVAQHLEFARRTQPSYDAAFASELLATFRLDPRKKSSRLSKGQQTALSLILALAHRPQILILDEPASGLDPLMQRVVLDLLIDAGTSGATILLSSHQIGQIDRAADRVAIMRDGKIVLAGVLDDLREAARIVEATFIGSVPDLGGLERTMRVEQIGTSIRVHANSDAAAVTARLGALGAAGVRVVDRSLEDVFLDAVGDGEGAV</sequence>
<reference evidence="5 6" key="1">
    <citation type="journal article" date="2022" name="ISME Commun">
        <title>Vulcanimicrobium alpinus gen. nov. sp. nov., the first cultivated representative of the candidate phylum 'Eremiobacterota', is a metabolically versatile aerobic anoxygenic phototroph.</title>
        <authorList>
            <person name="Yabe S."/>
            <person name="Muto K."/>
            <person name="Abe K."/>
            <person name="Yokota A."/>
            <person name="Staudigel H."/>
            <person name="Tebo B.M."/>
        </authorList>
    </citation>
    <scope>NUCLEOTIDE SEQUENCE [LARGE SCALE GENOMIC DNA]</scope>
    <source>
        <strain evidence="5 6">WC8-2</strain>
    </source>
</reference>
<name>A0AAN1XVJ5_UNVUL</name>
<gene>
    <name evidence="5" type="ORF">WPS_03680</name>
</gene>
<dbReference type="Proteomes" id="UP001317532">
    <property type="component" value="Chromosome"/>
</dbReference>
<dbReference type="CDD" id="cd03230">
    <property type="entry name" value="ABC_DR_subfamily_A"/>
    <property type="match status" value="1"/>
</dbReference>
<dbReference type="Pfam" id="PF00005">
    <property type="entry name" value="ABC_tran"/>
    <property type="match status" value="1"/>
</dbReference>
<feature type="domain" description="ABC transporter" evidence="4">
    <location>
        <begin position="2"/>
        <end position="224"/>
    </location>
</feature>
<dbReference type="KEGG" id="vab:WPS_03680"/>
<dbReference type="Gene3D" id="3.40.50.300">
    <property type="entry name" value="P-loop containing nucleotide triphosphate hydrolases"/>
    <property type="match status" value="1"/>
</dbReference>
<dbReference type="PROSITE" id="PS00211">
    <property type="entry name" value="ABC_TRANSPORTER_1"/>
    <property type="match status" value="1"/>
</dbReference>
<evidence type="ECO:0000256" key="3">
    <source>
        <dbReference type="ARBA" id="ARBA00022840"/>
    </source>
</evidence>
<evidence type="ECO:0000313" key="6">
    <source>
        <dbReference type="Proteomes" id="UP001317532"/>
    </source>
</evidence>
<organism evidence="5 6">
    <name type="scientific">Vulcanimicrobium alpinum</name>
    <dbReference type="NCBI Taxonomy" id="3016050"/>
    <lineage>
        <taxon>Bacteria</taxon>
        <taxon>Bacillati</taxon>
        <taxon>Vulcanimicrobiota</taxon>
        <taxon>Vulcanimicrobiia</taxon>
        <taxon>Vulcanimicrobiales</taxon>
        <taxon>Vulcanimicrobiaceae</taxon>
        <taxon>Vulcanimicrobium</taxon>
    </lineage>
</organism>
<keyword evidence="6" id="KW-1185">Reference proteome</keyword>
<dbReference type="GO" id="GO:0005524">
    <property type="term" value="F:ATP binding"/>
    <property type="evidence" value="ECO:0007669"/>
    <property type="project" value="UniProtKB-KW"/>
</dbReference>
<dbReference type="RefSeq" id="WP_317996158.1">
    <property type="nucleotide sequence ID" value="NZ_AP025523.1"/>
</dbReference>
<keyword evidence="3 5" id="KW-0067">ATP-binding</keyword>
<dbReference type="AlphaFoldDB" id="A0AAN1XVJ5"/>
<dbReference type="EMBL" id="AP025523">
    <property type="protein sequence ID" value="BDE05092.1"/>
    <property type="molecule type" value="Genomic_DNA"/>
</dbReference>
<evidence type="ECO:0000313" key="5">
    <source>
        <dbReference type="EMBL" id="BDE05092.1"/>
    </source>
</evidence>
<evidence type="ECO:0000256" key="2">
    <source>
        <dbReference type="ARBA" id="ARBA00022741"/>
    </source>
</evidence>
<keyword evidence="2" id="KW-0547">Nucleotide-binding</keyword>
<proteinExistence type="predicted"/>
<dbReference type="PROSITE" id="PS50893">
    <property type="entry name" value="ABC_TRANSPORTER_2"/>
    <property type="match status" value="1"/>
</dbReference>
<evidence type="ECO:0000256" key="1">
    <source>
        <dbReference type="ARBA" id="ARBA00022448"/>
    </source>
</evidence>
<dbReference type="InterPro" id="IPR017871">
    <property type="entry name" value="ABC_transporter-like_CS"/>
</dbReference>
<dbReference type="SUPFAM" id="SSF52540">
    <property type="entry name" value="P-loop containing nucleoside triphosphate hydrolases"/>
    <property type="match status" value="1"/>
</dbReference>